<protein>
    <submittedName>
        <fullName evidence="1">EF2563 family selenium-dependent molybdenum hydroxylase system protein</fullName>
    </submittedName>
</protein>
<evidence type="ECO:0000313" key="2">
    <source>
        <dbReference type="Proteomes" id="UP000713880"/>
    </source>
</evidence>
<dbReference type="RefSeq" id="WP_204908987.1">
    <property type="nucleotide sequence ID" value="NZ_JACJLV010000020.1"/>
</dbReference>
<dbReference type="AlphaFoldDB" id="A0A938X206"/>
<accession>A0A938X206</accession>
<reference evidence="1" key="1">
    <citation type="submission" date="2020-08" db="EMBL/GenBank/DDBJ databases">
        <authorList>
            <person name="Cejkova D."/>
            <person name="Kubasova T."/>
            <person name="Jahodarova E."/>
            <person name="Rychlik I."/>
        </authorList>
    </citation>
    <scope>NUCLEOTIDE SEQUENCE</scope>
    <source>
        <strain evidence="1">An420c</strain>
    </source>
</reference>
<comment type="caution">
    <text evidence="1">The sequence shown here is derived from an EMBL/GenBank/DDBJ whole genome shotgun (WGS) entry which is preliminary data.</text>
</comment>
<keyword evidence="2" id="KW-1185">Reference proteome</keyword>
<evidence type="ECO:0000313" key="1">
    <source>
        <dbReference type="EMBL" id="MBM6826942.1"/>
    </source>
</evidence>
<dbReference type="NCBIfam" id="TIGR03309">
    <property type="entry name" value="matur_yqeB"/>
    <property type="match status" value="1"/>
</dbReference>
<dbReference type="SUPFAM" id="SSF53623">
    <property type="entry name" value="MurD-like peptide ligases, catalytic domain"/>
    <property type="match status" value="1"/>
</dbReference>
<organism evidence="1 2">
    <name type="scientific">Mordavella massiliensis</name>
    <dbReference type="NCBI Taxonomy" id="1871024"/>
    <lineage>
        <taxon>Bacteria</taxon>
        <taxon>Bacillati</taxon>
        <taxon>Bacillota</taxon>
        <taxon>Clostridia</taxon>
        <taxon>Eubacteriales</taxon>
        <taxon>Clostridiaceae</taxon>
        <taxon>Mordavella</taxon>
    </lineage>
</organism>
<dbReference type="Proteomes" id="UP000713880">
    <property type="component" value="Unassembled WGS sequence"/>
</dbReference>
<reference evidence="1" key="2">
    <citation type="journal article" date="2021" name="Sci. Rep.">
        <title>The distribution of antibiotic resistance genes in chicken gut microbiota commensals.</title>
        <authorList>
            <person name="Juricova H."/>
            <person name="Matiasovicova J."/>
            <person name="Kubasova T."/>
            <person name="Cejkova D."/>
            <person name="Rychlik I."/>
        </authorList>
    </citation>
    <scope>NUCLEOTIDE SEQUENCE</scope>
    <source>
        <strain evidence="1">An420c</strain>
    </source>
</reference>
<dbReference type="InterPro" id="IPR036565">
    <property type="entry name" value="Mur-like_cat_sf"/>
</dbReference>
<dbReference type="Pfam" id="PF19842">
    <property type="entry name" value="YqeC"/>
    <property type="match status" value="1"/>
</dbReference>
<dbReference type="InterPro" id="IPR017587">
    <property type="entry name" value="YqeC"/>
</dbReference>
<gene>
    <name evidence="1" type="ORF">H6A13_07485</name>
</gene>
<name>A0A938X206_9CLOT</name>
<sequence length="502" mass="54646">MLTEKNMRVVVRGGGDLASGVIAKLYHSGFQVVVLECRMPAAIRRTVSFSEAVYQKEVTVEGITAKLADEEIVERILAEEKIPVLVDPEGDWIRRWNPDIVVDAILAKRNLGTRIEMAPVTIGLGPGFVAGKDVHAVVETKRGHDLGRIYYRGSAIPNTGVPGVIGGVAAERVIYAPAEGILTGCRTIGDLVHKGEVIARIGDCPVQASIDGILRGILPDGFPVKQGFKMADIDPRLEERDNCRSISDKARCIAGGVLEAVLHLQTLEEAFSLRNILKIDPGKHRLIAVTGAGGKTTLIYELAKELRSAGYRTVVAATAHMWKEGRYGFTPIGGGYEGDKITGLAPGEPRKLLDEYDVVIVEADGSRGLPLKCPGDQEPVIPDGTDLVIGVAGATAIGQTFREACHRFPVACRYLGRSPEEKITAEDLAVCLTSDVGQKKQVACEYRYLVNQAEELDEETREALCHLLEKGKDYGAAVSFFQKRWYNDSTIQKTEVNEEKRC</sequence>
<dbReference type="NCBIfam" id="TIGR03172">
    <property type="entry name" value="selenium cofactor biosynthesis protein YqeC"/>
    <property type="match status" value="1"/>
</dbReference>
<proteinExistence type="predicted"/>
<dbReference type="GO" id="GO:0005524">
    <property type="term" value="F:ATP binding"/>
    <property type="evidence" value="ECO:0007669"/>
    <property type="project" value="InterPro"/>
</dbReference>
<dbReference type="EMBL" id="JACJLV010000020">
    <property type="protein sequence ID" value="MBM6826942.1"/>
    <property type="molecule type" value="Genomic_DNA"/>
</dbReference>
<dbReference type="InterPro" id="IPR017695">
    <property type="entry name" value="Se-dep_Mo_hydrolase_YqeB"/>
</dbReference>